<feature type="non-terminal residue" evidence="1">
    <location>
        <position position="1"/>
    </location>
</feature>
<sequence length="83" mass="9306">KIAGKNVWLKGFEKFIACVVMRESQTIEIAEFPVREFELDALRHVIMGVDVGTTTLVDLIEGDGTYPMQAAFDQLEAFIKKSV</sequence>
<dbReference type="EMBL" id="LAZR01056998">
    <property type="protein sequence ID" value="KKK72964.1"/>
    <property type="molecule type" value="Genomic_DNA"/>
</dbReference>
<name>A0A0F9A302_9ZZZZ</name>
<comment type="caution">
    <text evidence="1">The sequence shown here is derived from an EMBL/GenBank/DDBJ whole genome shotgun (WGS) entry which is preliminary data.</text>
</comment>
<proteinExistence type="predicted"/>
<gene>
    <name evidence="1" type="ORF">LCGC14_2898580</name>
</gene>
<dbReference type="AlphaFoldDB" id="A0A0F9A302"/>
<accession>A0A0F9A302</accession>
<reference evidence="1" key="1">
    <citation type="journal article" date="2015" name="Nature">
        <title>Complex archaea that bridge the gap between prokaryotes and eukaryotes.</title>
        <authorList>
            <person name="Spang A."/>
            <person name="Saw J.H."/>
            <person name="Jorgensen S.L."/>
            <person name="Zaremba-Niedzwiedzka K."/>
            <person name="Martijn J."/>
            <person name="Lind A.E."/>
            <person name="van Eijk R."/>
            <person name="Schleper C."/>
            <person name="Guy L."/>
            <person name="Ettema T.J."/>
        </authorList>
    </citation>
    <scope>NUCLEOTIDE SEQUENCE</scope>
</reference>
<protein>
    <submittedName>
        <fullName evidence="1">Uncharacterized protein</fullName>
    </submittedName>
</protein>
<evidence type="ECO:0000313" key="1">
    <source>
        <dbReference type="EMBL" id="KKK72964.1"/>
    </source>
</evidence>
<organism evidence="1">
    <name type="scientific">marine sediment metagenome</name>
    <dbReference type="NCBI Taxonomy" id="412755"/>
    <lineage>
        <taxon>unclassified sequences</taxon>
        <taxon>metagenomes</taxon>
        <taxon>ecological metagenomes</taxon>
    </lineage>
</organism>